<comment type="caution">
    <text evidence="10">The sequence shown here is derived from an EMBL/GenBank/DDBJ whole genome shotgun (WGS) entry which is preliminary data.</text>
</comment>
<keyword evidence="2" id="KW-0645">Protease</keyword>
<dbReference type="Pfam" id="PF00912">
    <property type="entry name" value="Transgly"/>
    <property type="match status" value="1"/>
</dbReference>
<feature type="domain" description="PASTA" evidence="9">
    <location>
        <begin position="733"/>
        <end position="798"/>
    </location>
</feature>
<gene>
    <name evidence="10" type="ORF">GCM10009627_30570</name>
</gene>
<dbReference type="CDD" id="cd06577">
    <property type="entry name" value="PASTA_pknB"/>
    <property type="match status" value="2"/>
</dbReference>
<dbReference type="InterPro" id="IPR050396">
    <property type="entry name" value="Glycosyltr_51/Transpeptidase"/>
</dbReference>
<evidence type="ECO:0000256" key="7">
    <source>
        <dbReference type="ARBA" id="ARBA00034000"/>
    </source>
</evidence>
<dbReference type="RefSeq" id="WP_204607401.1">
    <property type="nucleotide sequence ID" value="NZ_BAAAJX010000017.1"/>
</dbReference>
<keyword evidence="4" id="KW-0808">Transferase</keyword>
<protein>
    <submittedName>
        <fullName evidence="10">Transglycosylase domain-containing protein</fullName>
    </submittedName>
</protein>
<dbReference type="InterPro" id="IPR036950">
    <property type="entry name" value="PBP_transglycosylase"/>
</dbReference>
<organism evidence="10 11">
    <name type="scientific">Curtobacterium herbarum</name>
    <dbReference type="NCBI Taxonomy" id="150122"/>
    <lineage>
        <taxon>Bacteria</taxon>
        <taxon>Bacillati</taxon>
        <taxon>Actinomycetota</taxon>
        <taxon>Actinomycetes</taxon>
        <taxon>Micrococcales</taxon>
        <taxon>Microbacteriaceae</taxon>
        <taxon>Curtobacterium</taxon>
    </lineage>
</organism>
<dbReference type="SUPFAM" id="SSF53955">
    <property type="entry name" value="Lysozyme-like"/>
    <property type="match status" value="1"/>
</dbReference>
<evidence type="ECO:0000256" key="8">
    <source>
        <dbReference type="ARBA" id="ARBA00049902"/>
    </source>
</evidence>
<accession>A0ABN1ZGR8</accession>
<dbReference type="Gene3D" id="3.30.10.20">
    <property type="match status" value="2"/>
</dbReference>
<keyword evidence="5" id="KW-0378">Hydrolase</keyword>
<sequence length="878" mass="92453">MSAQKTSARRTKPVSAVGAFIGFVGFSALAGLLVTIGVTPAIAVAGVTTTSTIGVFESLPEYIELGDLPQRNEVLAYQGGKPVHLATVYDQNRQELKYDQISDNLKNAAIDGEDKRFWDHGGVDMTSLVRAGVGTVAGGGLGDSGGGSTLTMQLVRNIKMQQALELPTPEERLKAYNEATKVSVSRKLEEMKLAIGLAKKYPKKDILTGYLNIAFFGDQTYGVQAAAQHYYGKNATDLTPAEGASILAIVQSPNTRNLSDPKFYDANVARRDVILKSMYAQKHIDKKQFDEAIASKPADYVHLTDPTQGCKAAAGNGSQFFCDYAVQIVKEMSQLGATQKQRDAAWRNGGYTIQTTLNLDLNNAQKDLINQYAPNTEARFKLGGVLNSVEADTGRVLTMVQNKNYNQLAACGSEGADPNACAPATDTGLNLSVDKQYGGGEGFQTGSTFKPFTLLNWLQNGHGLQEIVNGTPRTFSSFTQCKTPISAAYPVRNDAPGEGGNMTVENATYRSINNSYVQMAQKLDFCDIRDTAESLGVHLAQPRATSTEYADDMSKKTTTDVRTNPSFVLGTNYIAPLTMAAAYAGIANKGTFCRPIAIDNITNADGKSLGGQPKECTQAVDPEVTATAIYALKKVLTIGTAVNGRTPDGMDEFAKTGTTDDADQLWLVGATTKVATAAWLGNIEGKQSLRAVYGPNGQYASSRTALWRQAQTVANTQYPGGQFETPSAAAIRGNSITVPNVAGQSPDAARATLASAGLTYVDGGVQSGGGTAGTVSSTSPAAGLQLSKGSSVTVYTTDGSQASIPDVGGKKVDDAKSTLSGAGFTNVAIAGDYERGNGKNECTVAAVDPGAGTATAKSTGVTLKLFGDKDGKAPKDCR</sequence>
<proteinExistence type="predicted"/>
<evidence type="ECO:0000259" key="9">
    <source>
        <dbReference type="PROSITE" id="PS51178"/>
    </source>
</evidence>
<dbReference type="SMART" id="SM00740">
    <property type="entry name" value="PASTA"/>
    <property type="match status" value="2"/>
</dbReference>
<dbReference type="PROSITE" id="PS51178">
    <property type="entry name" value="PASTA"/>
    <property type="match status" value="2"/>
</dbReference>
<dbReference type="PANTHER" id="PTHR32282:SF33">
    <property type="entry name" value="PEPTIDOGLYCAN GLYCOSYLTRANSFERASE"/>
    <property type="match status" value="1"/>
</dbReference>
<evidence type="ECO:0000256" key="3">
    <source>
        <dbReference type="ARBA" id="ARBA00022676"/>
    </source>
</evidence>
<comment type="catalytic activity">
    <reaction evidence="7">
        <text>Preferential cleavage: (Ac)2-L-Lys-D-Ala-|-D-Ala. Also transpeptidation of peptidyl-alanyl moieties that are N-acyl substituents of D-alanine.</text>
        <dbReference type="EC" id="3.4.16.4"/>
    </reaction>
</comment>
<dbReference type="EMBL" id="BAAAJX010000017">
    <property type="protein sequence ID" value="GAA1494711.1"/>
    <property type="molecule type" value="Genomic_DNA"/>
</dbReference>
<dbReference type="Gene3D" id="3.40.710.10">
    <property type="entry name" value="DD-peptidase/beta-lactamase superfamily"/>
    <property type="match status" value="1"/>
</dbReference>
<evidence type="ECO:0000256" key="2">
    <source>
        <dbReference type="ARBA" id="ARBA00022670"/>
    </source>
</evidence>
<reference evidence="10 11" key="1">
    <citation type="journal article" date="2019" name="Int. J. Syst. Evol. Microbiol.">
        <title>The Global Catalogue of Microorganisms (GCM) 10K type strain sequencing project: providing services to taxonomists for standard genome sequencing and annotation.</title>
        <authorList>
            <consortium name="The Broad Institute Genomics Platform"/>
            <consortium name="The Broad Institute Genome Sequencing Center for Infectious Disease"/>
            <person name="Wu L."/>
            <person name="Ma J."/>
        </authorList>
    </citation>
    <scope>NUCLEOTIDE SEQUENCE [LARGE SCALE GENOMIC DNA]</scope>
    <source>
        <strain evidence="10 11">JCM 12140</strain>
    </source>
</reference>
<keyword evidence="6" id="KW-0511">Multifunctional enzyme</keyword>
<keyword evidence="1" id="KW-0121">Carboxypeptidase</keyword>
<dbReference type="SUPFAM" id="SSF56601">
    <property type="entry name" value="beta-lactamase/transpeptidase-like"/>
    <property type="match status" value="1"/>
</dbReference>
<dbReference type="InterPro" id="IPR005543">
    <property type="entry name" value="PASTA_dom"/>
</dbReference>
<dbReference type="InterPro" id="IPR001460">
    <property type="entry name" value="PCN-bd_Tpept"/>
</dbReference>
<evidence type="ECO:0000313" key="10">
    <source>
        <dbReference type="EMBL" id="GAA1494711.1"/>
    </source>
</evidence>
<evidence type="ECO:0000313" key="11">
    <source>
        <dbReference type="Proteomes" id="UP001501742"/>
    </source>
</evidence>
<keyword evidence="3" id="KW-0328">Glycosyltransferase</keyword>
<evidence type="ECO:0000256" key="4">
    <source>
        <dbReference type="ARBA" id="ARBA00022679"/>
    </source>
</evidence>
<evidence type="ECO:0000256" key="5">
    <source>
        <dbReference type="ARBA" id="ARBA00022801"/>
    </source>
</evidence>
<evidence type="ECO:0000256" key="6">
    <source>
        <dbReference type="ARBA" id="ARBA00023268"/>
    </source>
</evidence>
<feature type="domain" description="PASTA" evidence="9">
    <location>
        <begin position="799"/>
        <end position="867"/>
    </location>
</feature>
<dbReference type="InterPro" id="IPR012338">
    <property type="entry name" value="Beta-lactam/transpept-like"/>
</dbReference>
<keyword evidence="11" id="KW-1185">Reference proteome</keyword>
<dbReference type="Pfam" id="PF00905">
    <property type="entry name" value="Transpeptidase"/>
    <property type="match status" value="1"/>
</dbReference>
<comment type="catalytic activity">
    <reaction evidence="8">
        <text>[GlcNAc-(1-&gt;4)-Mur2Ac(oyl-L-Ala-gamma-D-Glu-L-Lys-D-Ala-D-Ala)](n)-di-trans,octa-cis-undecaprenyl diphosphate + beta-D-GlcNAc-(1-&gt;4)-Mur2Ac(oyl-L-Ala-gamma-D-Glu-L-Lys-D-Ala-D-Ala)-di-trans,octa-cis-undecaprenyl diphosphate = [GlcNAc-(1-&gt;4)-Mur2Ac(oyl-L-Ala-gamma-D-Glu-L-Lys-D-Ala-D-Ala)](n+1)-di-trans,octa-cis-undecaprenyl diphosphate + di-trans,octa-cis-undecaprenyl diphosphate + H(+)</text>
        <dbReference type="Rhea" id="RHEA:23708"/>
        <dbReference type="Rhea" id="RHEA-COMP:9602"/>
        <dbReference type="Rhea" id="RHEA-COMP:9603"/>
        <dbReference type="ChEBI" id="CHEBI:15378"/>
        <dbReference type="ChEBI" id="CHEBI:58405"/>
        <dbReference type="ChEBI" id="CHEBI:60033"/>
        <dbReference type="ChEBI" id="CHEBI:78435"/>
        <dbReference type="EC" id="2.4.99.28"/>
    </reaction>
</comment>
<dbReference type="PANTHER" id="PTHR32282">
    <property type="entry name" value="BINDING PROTEIN TRANSPEPTIDASE, PUTATIVE-RELATED"/>
    <property type="match status" value="1"/>
</dbReference>
<dbReference type="Proteomes" id="UP001501742">
    <property type="component" value="Unassembled WGS sequence"/>
</dbReference>
<dbReference type="Pfam" id="PF03793">
    <property type="entry name" value="PASTA"/>
    <property type="match status" value="2"/>
</dbReference>
<dbReference type="InterPro" id="IPR001264">
    <property type="entry name" value="Glyco_trans_51"/>
</dbReference>
<dbReference type="InterPro" id="IPR023346">
    <property type="entry name" value="Lysozyme-like_dom_sf"/>
</dbReference>
<name>A0ABN1ZGR8_9MICO</name>
<dbReference type="Gene3D" id="1.10.3810.10">
    <property type="entry name" value="Biosynthetic peptidoglycan transglycosylase-like"/>
    <property type="match status" value="1"/>
</dbReference>
<evidence type="ECO:0000256" key="1">
    <source>
        <dbReference type="ARBA" id="ARBA00022645"/>
    </source>
</evidence>